<keyword evidence="1" id="KW-0812">Transmembrane</keyword>
<dbReference type="AlphaFoldDB" id="A0A923SCC3"/>
<proteinExistence type="predicted"/>
<feature type="transmembrane region" description="Helical" evidence="1">
    <location>
        <begin position="7"/>
        <end position="29"/>
    </location>
</feature>
<dbReference type="Proteomes" id="UP000608513">
    <property type="component" value="Unassembled WGS sequence"/>
</dbReference>
<feature type="transmembrane region" description="Helical" evidence="1">
    <location>
        <begin position="67"/>
        <end position="84"/>
    </location>
</feature>
<evidence type="ECO:0000256" key="1">
    <source>
        <dbReference type="SAM" id="Phobius"/>
    </source>
</evidence>
<gene>
    <name evidence="2" type="ORF">H8N03_14165</name>
</gene>
<keyword evidence="3" id="KW-1185">Reference proteome</keyword>
<dbReference type="RefSeq" id="WP_187076828.1">
    <property type="nucleotide sequence ID" value="NZ_JACORT010000005.1"/>
</dbReference>
<feature type="transmembrane region" description="Helical" evidence="1">
    <location>
        <begin position="96"/>
        <end position="115"/>
    </location>
</feature>
<evidence type="ECO:0000313" key="3">
    <source>
        <dbReference type="Proteomes" id="UP000608513"/>
    </source>
</evidence>
<protein>
    <submittedName>
        <fullName evidence="2">Uncharacterized protein</fullName>
    </submittedName>
</protein>
<reference evidence="2" key="1">
    <citation type="submission" date="2020-08" db="EMBL/GenBank/DDBJ databases">
        <title>Ramlibacter sp. USB13 16S ribosomal RNA gene genome sequencing and assembly.</title>
        <authorList>
            <person name="Kang M."/>
        </authorList>
    </citation>
    <scope>NUCLEOTIDE SEQUENCE</scope>
    <source>
        <strain evidence="2">USB13</strain>
    </source>
</reference>
<feature type="transmembrane region" description="Helical" evidence="1">
    <location>
        <begin position="41"/>
        <end position="62"/>
    </location>
</feature>
<keyword evidence="1" id="KW-0472">Membrane</keyword>
<accession>A0A923SCC3</accession>
<sequence length="125" mass="13869">MSAHTQIRLASLTTAAYGALLASGIVYHFQRTGSFRALGRALAEPTIWIALALVVAVTFGLWKRYAWAWWLGVAAACFQLFRIFEAWYDRGLARVPGVPTLIALALLVILLVLLLPRRSRLGCNR</sequence>
<name>A0A923SCC3_9BURK</name>
<comment type="caution">
    <text evidence="2">The sequence shown here is derived from an EMBL/GenBank/DDBJ whole genome shotgun (WGS) entry which is preliminary data.</text>
</comment>
<dbReference type="EMBL" id="JACORT010000005">
    <property type="protein sequence ID" value="MBC5784093.1"/>
    <property type="molecule type" value="Genomic_DNA"/>
</dbReference>
<keyword evidence="1" id="KW-1133">Transmembrane helix</keyword>
<evidence type="ECO:0000313" key="2">
    <source>
        <dbReference type="EMBL" id="MBC5784093.1"/>
    </source>
</evidence>
<organism evidence="2 3">
    <name type="scientific">Ramlibacter cellulosilyticus</name>
    <dbReference type="NCBI Taxonomy" id="2764187"/>
    <lineage>
        <taxon>Bacteria</taxon>
        <taxon>Pseudomonadati</taxon>
        <taxon>Pseudomonadota</taxon>
        <taxon>Betaproteobacteria</taxon>
        <taxon>Burkholderiales</taxon>
        <taxon>Comamonadaceae</taxon>
        <taxon>Ramlibacter</taxon>
    </lineage>
</organism>